<name>A0A7Y8BM89_9PSED</name>
<dbReference type="SUPFAM" id="SSF51735">
    <property type="entry name" value="NAD(P)-binding Rossmann-fold domains"/>
    <property type="match status" value="1"/>
</dbReference>
<dbReference type="InterPro" id="IPR028939">
    <property type="entry name" value="P5C_Rdtase_cat_N"/>
</dbReference>
<dbReference type="Proteomes" id="UP000582981">
    <property type="component" value="Unassembled WGS sequence"/>
</dbReference>
<evidence type="ECO:0000259" key="2">
    <source>
        <dbReference type="Pfam" id="PF03807"/>
    </source>
</evidence>
<dbReference type="AlphaFoldDB" id="A0A7Y8BM89"/>
<dbReference type="Gene3D" id="3.40.50.720">
    <property type="entry name" value="NAD(P)-binding Rossmann-like Domain"/>
    <property type="match status" value="1"/>
</dbReference>
<reference evidence="3 4" key="1">
    <citation type="submission" date="2020-04" db="EMBL/GenBank/DDBJ databases">
        <title>Molecular characterization of pseudomonads from Agaricus bisporus reveal novel blotch 2 pathogens in Western Europe.</title>
        <authorList>
            <person name="Taparia T."/>
            <person name="Krijger M."/>
            <person name="Haynes E."/>
            <person name="Elpinstone J.G."/>
            <person name="Noble R."/>
            <person name="Van Der Wolf J."/>
        </authorList>
    </citation>
    <scope>NUCLEOTIDE SEQUENCE [LARGE SCALE GENOMIC DNA]</scope>
    <source>
        <strain evidence="3 4">F1001</strain>
    </source>
</reference>
<keyword evidence="1" id="KW-0560">Oxidoreductase</keyword>
<dbReference type="InterPro" id="IPR036291">
    <property type="entry name" value="NAD(P)-bd_dom_sf"/>
</dbReference>
<accession>A0A7Y8BM89</accession>
<dbReference type="InterPro" id="IPR051267">
    <property type="entry name" value="STEAP_metalloreductase"/>
</dbReference>
<evidence type="ECO:0000313" key="3">
    <source>
        <dbReference type="EMBL" id="NWB48854.1"/>
    </source>
</evidence>
<dbReference type="RefSeq" id="WP_100940264.1">
    <property type="nucleotide sequence ID" value="NZ_JACAPU010000024.1"/>
</dbReference>
<dbReference type="Pfam" id="PF03807">
    <property type="entry name" value="F420_oxidored"/>
    <property type="match status" value="1"/>
</dbReference>
<protein>
    <submittedName>
        <fullName evidence="3">NADPH-dependent F420 reductase</fullName>
    </submittedName>
</protein>
<comment type="caution">
    <text evidence="3">The sequence shown here is derived from an EMBL/GenBank/DDBJ whole genome shotgun (WGS) entry which is preliminary data.</text>
</comment>
<sequence>MTYSIIGSGKLGTALARQFARNGIEFGLANTRGPDTLTALAQELGKTMIAQSLQEALKADIVILAIPFKAHREIGLSIADWKNRIVIDAMNTYGVSPEELGDRESTDIVASAFVGARVVKTFNQLPAALLAKHPEENGGRRVMFLWGRDHDANTHVVDLVGQLGFATINLGMIEQGSKLLSLGGPLILQNIIKHP</sequence>
<evidence type="ECO:0000256" key="1">
    <source>
        <dbReference type="ARBA" id="ARBA00023002"/>
    </source>
</evidence>
<gene>
    <name evidence="3" type="ORF">HX829_20430</name>
</gene>
<dbReference type="GO" id="GO:0016491">
    <property type="term" value="F:oxidoreductase activity"/>
    <property type="evidence" value="ECO:0007669"/>
    <property type="project" value="UniProtKB-KW"/>
</dbReference>
<proteinExistence type="predicted"/>
<feature type="domain" description="Pyrroline-5-carboxylate reductase catalytic N-terminal" evidence="2">
    <location>
        <begin position="4"/>
        <end position="91"/>
    </location>
</feature>
<organism evidence="3 4">
    <name type="scientific">Pseudomonas gingeri</name>
    <dbReference type="NCBI Taxonomy" id="117681"/>
    <lineage>
        <taxon>Bacteria</taxon>
        <taxon>Pseudomonadati</taxon>
        <taxon>Pseudomonadota</taxon>
        <taxon>Gammaproteobacteria</taxon>
        <taxon>Pseudomonadales</taxon>
        <taxon>Pseudomonadaceae</taxon>
        <taxon>Pseudomonas</taxon>
    </lineage>
</organism>
<dbReference type="PANTHER" id="PTHR14239">
    <property type="entry name" value="DUDULIN-RELATED"/>
    <property type="match status" value="1"/>
</dbReference>
<dbReference type="EMBL" id="JACAPU010000024">
    <property type="protein sequence ID" value="NWB48854.1"/>
    <property type="molecule type" value="Genomic_DNA"/>
</dbReference>
<evidence type="ECO:0000313" key="4">
    <source>
        <dbReference type="Proteomes" id="UP000582981"/>
    </source>
</evidence>